<evidence type="ECO:0000313" key="2">
    <source>
        <dbReference type="EMBL" id="GAK44296.1"/>
    </source>
</evidence>
<sequence>MPKGFVSIVKSSIFNQSGSGRRLKNTAIITALGLSLGGCGAPLIGAVTVGEVLTIAGISASFITGRDLTEHALSAATGKDCRMLESVLRSDRGFCEEHGSTATKEDFGGLMALLEPDTAGTATALASAHQPRLAAAEIHGFRPIDRQKLERNFTLDRAAVPAETKARGERLSFGFLQASYGQTWSYELTAEKKLQVAEAKAAGEAAKRDNAPVKTAAVNTRPEPKPLPAQRSDGKVIFPITR</sequence>
<comment type="caution">
    <text evidence="2">The sequence shown here is derived from an EMBL/GenBank/DDBJ whole genome shotgun (WGS) entry which is preliminary data.</text>
</comment>
<name>A0A081B8C8_9HYPH</name>
<proteinExistence type="predicted"/>
<dbReference type="eggNOG" id="ENOG5033Z25">
    <property type="taxonomic scope" value="Bacteria"/>
</dbReference>
<reference evidence="2 3" key="1">
    <citation type="submission" date="2014-07" db="EMBL/GenBank/DDBJ databases">
        <title>Tepidicaulis marinum gen. nov., sp. nov., a novel marine bacterium denitrifying nitrate to nitrous oxide strictly under microaerobic conditions.</title>
        <authorList>
            <person name="Takeuchi M."/>
            <person name="Yamagishi T."/>
            <person name="Kamagata Y."/>
            <person name="Oshima K."/>
            <person name="Hattori M."/>
            <person name="Katayama T."/>
            <person name="Hanada S."/>
            <person name="Tamaki H."/>
            <person name="Marumo K."/>
            <person name="Maeda H."/>
            <person name="Nedachi M."/>
            <person name="Iwasaki W."/>
            <person name="Suwa Y."/>
            <person name="Sakata S."/>
        </authorList>
    </citation>
    <scope>NUCLEOTIDE SEQUENCE [LARGE SCALE GENOMIC DNA]</scope>
    <source>
        <strain evidence="2 3">MA2</strain>
    </source>
</reference>
<feature type="region of interest" description="Disordered" evidence="1">
    <location>
        <begin position="202"/>
        <end position="242"/>
    </location>
</feature>
<organism evidence="2 3">
    <name type="scientific">Tepidicaulis marinus</name>
    <dbReference type="NCBI Taxonomy" id="1333998"/>
    <lineage>
        <taxon>Bacteria</taxon>
        <taxon>Pseudomonadati</taxon>
        <taxon>Pseudomonadota</taxon>
        <taxon>Alphaproteobacteria</taxon>
        <taxon>Hyphomicrobiales</taxon>
        <taxon>Parvibaculaceae</taxon>
        <taxon>Tepidicaulis</taxon>
    </lineage>
</organism>
<accession>A0A081B8C8</accession>
<dbReference type="EMBL" id="BBIO01000003">
    <property type="protein sequence ID" value="GAK44296.1"/>
    <property type="molecule type" value="Genomic_DNA"/>
</dbReference>
<protein>
    <submittedName>
        <fullName evidence="2">Conserved protein</fullName>
    </submittedName>
</protein>
<evidence type="ECO:0000313" key="3">
    <source>
        <dbReference type="Proteomes" id="UP000028702"/>
    </source>
</evidence>
<keyword evidence="3" id="KW-1185">Reference proteome</keyword>
<gene>
    <name evidence="2" type="ORF">M2A_0795</name>
</gene>
<evidence type="ECO:0000256" key="1">
    <source>
        <dbReference type="SAM" id="MobiDB-lite"/>
    </source>
</evidence>
<dbReference type="AlphaFoldDB" id="A0A081B8C8"/>
<dbReference type="Proteomes" id="UP000028702">
    <property type="component" value="Unassembled WGS sequence"/>
</dbReference>